<evidence type="ECO:0000256" key="3">
    <source>
        <dbReference type="ARBA" id="ARBA00022723"/>
    </source>
</evidence>
<evidence type="ECO:0000313" key="12">
    <source>
        <dbReference type="Proteomes" id="UP001174936"/>
    </source>
</evidence>
<dbReference type="GO" id="GO:0005634">
    <property type="term" value="C:nucleus"/>
    <property type="evidence" value="ECO:0007669"/>
    <property type="project" value="TreeGrafter"/>
</dbReference>
<dbReference type="SMART" id="SM00156">
    <property type="entry name" value="PP2Ac"/>
    <property type="match status" value="1"/>
</dbReference>
<evidence type="ECO:0000313" key="11">
    <source>
        <dbReference type="EMBL" id="KAK0652119.1"/>
    </source>
</evidence>
<organism evidence="11 12">
    <name type="scientific">Cercophora newfieldiana</name>
    <dbReference type="NCBI Taxonomy" id="92897"/>
    <lineage>
        <taxon>Eukaryota</taxon>
        <taxon>Fungi</taxon>
        <taxon>Dikarya</taxon>
        <taxon>Ascomycota</taxon>
        <taxon>Pezizomycotina</taxon>
        <taxon>Sordariomycetes</taxon>
        <taxon>Sordariomycetidae</taxon>
        <taxon>Sordariales</taxon>
        <taxon>Lasiosphaeriaceae</taxon>
        <taxon>Cercophora</taxon>
    </lineage>
</organism>
<evidence type="ECO:0000256" key="1">
    <source>
        <dbReference type="ARBA" id="ARBA00001936"/>
    </source>
</evidence>
<dbReference type="Proteomes" id="UP001174936">
    <property type="component" value="Unassembled WGS sequence"/>
</dbReference>
<dbReference type="PANTHER" id="PTHR11668">
    <property type="entry name" value="SERINE/THREONINE PROTEIN PHOSPHATASE"/>
    <property type="match status" value="1"/>
</dbReference>
<dbReference type="GO" id="GO:0046872">
    <property type="term" value="F:metal ion binding"/>
    <property type="evidence" value="ECO:0007669"/>
    <property type="project" value="UniProtKB-KW"/>
</dbReference>
<proteinExistence type="predicted"/>
<dbReference type="GO" id="GO:0004722">
    <property type="term" value="F:protein serine/threonine phosphatase activity"/>
    <property type="evidence" value="ECO:0007669"/>
    <property type="project" value="UniProtKB-EC"/>
</dbReference>
<keyword evidence="4" id="KW-0378">Hydrolase</keyword>
<dbReference type="PRINTS" id="PR00114">
    <property type="entry name" value="STPHPHTASE"/>
</dbReference>
<name>A0AA39YGT3_9PEZI</name>
<dbReference type="AlphaFoldDB" id="A0AA39YGT3"/>
<feature type="region of interest" description="Disordered" evidence="9">
    <location>
        <begin position="1"/>
        <end position="55"/>
    </location>
</feature>
<evidence type="ECO:0000256" key="4">
    <source>
        <dbReference type="ARBA" id="ARBA00022801"/>
    </source>
</evidence>
<keyword evidence="5" id="KW-0904">Protein phosphatase</keyword>
<dbReference type="InterPro" id="IPR006186">
    <property type="entry name" value="Ser/Thr-sp_prot-phosphatase"/>
</dbReference>
<protein>
    <recommendedName>
        <fullName evidence="2">protein-serine/threonine phosphatase</fullName>
        <ecNumber evidence="2">3.1.3.16</ecNumber>
    </recommendedName>
</protein>
<feature type="domain" description="Serine/threonine specific protein phosphatases" evidence="10">
    <location>
        <begin position="83"/>
        <end position="312"/>
    </location>
</feature>
<dbReference type="GO" id="GO:0005737">
    <property type="term" value="C:cytoplasm"/>
    <property type="evidence" value="ECO:0007669"/>
    <property type="project" value="TreeGrafter"/>
</dbReference>
<feature type="compositionally biased region" description="Basic and acidic residues" evidence="9">
    <location>
        <begin position="26"/>
        <end position="35"/>
    </location>
</feature>
<evidence type="ECO:0000256" key="5">
    <source>
        <dbReference type="ARBA" id="ARBA00022912"/>
    </source>
</evidence>
<comment type="catalytic activity">
    <reaction evidence="7">
        <text>O-phospho-L-seryl-[protein] + H2O = L-seryl-[protein] + phosphate</text>
        <dbReference type="Rhea" id="RHEA:20629"/>
        <dbReference type="Rhea" id="RHEA-COMP:9863"/>
        <dbReference type="Rhea" id="RHEA-COMP:11604"/>
        <dbReference type="ChEBI" id="CHEBI:15377"/>
        <dbReference type="ChEBI" id="CHEBI:29999"/>
        <dbReference type="ChEBI" id="CHEBI:43474"/>
        <dbReference type="ChEBI" id="CHEBI:83421"/>
        <dbReference type="EC" id="3.1.3.16"/>
    </reaction>
</comment>
<dbReference type="SUPFAM" id="SSF56300">
    <property type="entry name" value="Metallo-dependent phosphatases"/>
    <property type="match status" value="1"/>
</dbReference>
<dbReference type="Pfam" id="PF00149">
    <property type="entry name" value="Metallophos"/>
    <property type="match status" value="1"/>
</dbReference>
<dbReference type="InterPro" id="IPR050341">
    <property type="entry name" value="PP1_catalytic_subunit"/>
</dbReference>
<keyword evidence="6" id="KW-0464">Manganese</keyword>
<dbReference type="Gene3D" id="3.60.21.10">
    <property type="match status" value="2"/>
</dbReference>
<evidence type="ECO:0000259" key="10">
    <source>
        <dbReference type="SMART" id="SM00156"/>
    </source>
</evidence>
<evidence type="ECO:0000256" key="9">
    <source>
        <dbReference type="SAM" id="MobiDB-lite"/>
    </source>
</evidence>
<keyword evidence="3" id="KW-0479">Metal-binding</keyword>
<dbReference type="InterPro" id="IPR031675">
    <property type="entry name" value="STPPase_N"/>
</dbReference>
<evidence type="ECO:0000256" key="7">
    <source>
        <dbReference type="ARBA" id="ARBA00047761"/>
    </source>
</evidence>
<keyword evidence="12" id="KW-1185">Reference proteome</keyword>
<feature type="compositionally biased region" description="Polar residues" evidence="9">
    <location>
        <begin position="1"/>
        <end position="25"/>
    </location>
</feature>
<dbReference type="Pfam" id="PF16891">
    <property type="entry name" value="STPPase_N"/>
    <property type="match status" value="1"/>
</dbReference>
<reference evidence="11" key="1">
    <citation type="submission" date="2023-06" db="EMBL/GenBank/DDBJ databases">
        <title>Genome-scale phylogeny and comparative genomics of the fungal order Sordariales.</title>
        <authorList>
            <consortium name="Lawrence Berkeley National Laboratory"/>
            <person name="Hensen N."/>
            <person name="Bonometti L."/>
            <person name="Westerberg I."/>
            <person name="Brannstrom I.O."/>
            <person name="Guillou S."/>
            <person name="Cros-Aarteil S."/>
            <person name="Calhoun S."/>
            <person name="Haridas S."/>
            <person name="Kuo A."/>
            <person name="Mondo S."/>
            <person name="Pangilinan J."/>
            <person name="Riley R."/>
            <person name="Labutti K."/>
            <person name="Andreopoulos B."/>
            <person name="Lipzen A."/>
            <person name="Chen C."/>
            <person name="Yanf M."/>
            <person name="Daum C."/>
            <person name="Ng V."/>
            <person name="Clum A."/>
            <person name="Steindorff A."/>
            <person name="Ohm R."/>
            <person name="Martin F."/>
            <person name="Silar P."/>
            <person name="Natvig D."/>
            <person name="Lalanne C."/>
            <person name="Gautier V."/>
            <person name="Ament-Velasquez S.L."/>
            <person name="Kruys A."/>
            <person name="Hutchinson M.I."/>
            <person name="Powell A.J."/>
            <person name="Barry K."/>
            <person name="Miller A.N."/>
            <person name="Grigoriev I.V."/>
            <person name="Debuchy R."/>
            <person name="Gladieux P."/>
            <person name="Thoren M.H."/>
            <person name="Johannesson H."/>
        </authorList>
    </citation>
    <scope>NUCLEOTIDE SEQUENCE</scope>
    <source>
        <strain evidence="11">SMH2532-1</strain>
    </source>
</reference>
<comment type="caution">
    <text evidence="11">The sequence shown here is derived from an EMBL/GenBank/DDBJ whole genome shotgun (WGS) entry which is preliminary data.</text>
</comment>
<feature type="compositionally biased region" description="Low complexity" evidence="9">
    <location>
        <begin position="44"/>
        <end position="55"/>
    </location>
</feature>
<sequence>MEIGSSKNDGPNEGTQARLTSILKDSSTRETKTDDASSQTALDATAAPSGPATGGSSNDILLDGIISQLLEPRNSPPGRQVQLLESEIRYLCDRSRQIFLSQPMLLELELDHPLAVVGDIHGQYHDLLRIFECRGYPSQSYYLFLGNYGITNASMNRRGFYDECKTRYNIKIWKTSVDVFNCLPVVAIIDEKIFCCHAGLSPELSSMDQIQRIPRPVDVPDTQNILGWSEGDKGRGFAFGPDVVSRFLQKHDMDIIVRGHGVAERGYEFFPARRLVTVCSTPNYRGEFNNCGAIMVINEDLLCSFQVLQPTETTADLDGRFEAEPLSEPPHRWSAFTRY</sequence>
<dbReference type="PANTHER" id="PTHR11668:SF300">
    <property type="entry name" value="SERINE_THREONINE-PROTEIN PHOSPHATASE"/>
    <property type="match status" value="1"/>
</dbReference>
<evidence type="ECO:0000256" key="8">
    <source>
        <dbReference type="ARBA" id="ARBA00048336"/>
    </source>
</evidence>
<dbReference type="EC" id="3.1.3.16" evidence="2"/>
<comment type="catalytic activity">
    <reaction evidence="8">
        <text>O-phospho-L-threonyl-[protein] + H2O = L-threonyl-[protein] + phosphate</text>
        <dbReference type="Rhea" id="RHEA:47004"/>
        <dbReference type="Rhea" id="RHEA-COMP:11060"/>
        <dbReference type="Rhea" id="RHEA-COMP:11605"/>
        <dbReference type="ChEBI" id="CHEBI:15377"/>
        <dbReference type="ChEBI" id="CHEBI:30013"/>
        <dbReference type="ChEBI" id="CHEBI:43474"/>
        <dbReference type="ChEBI" id="CHEBI:61977"/>
        <dbReference type="EC" id="3.1.3.16"/>
    </reaction>
</comment>
<comment type="cofactor">
    <cofactor evidence="1">
        <name>Mn(2+)</name>
        <dbReference type="ChEBI" id="CHEBI:29035"/>
    </cofactor>
</comment>
<accession>A0AA39YGT3</accession>
<dbReference type="InterPro" id="IPR029052">
    <property type="entry name" value="Metallo-depent_PP-like"/>
</dbReference>
<dbReference type="InterPro" id="IPR004843">
    <property type="entry name" value="Calcineurin-like_PHP"/>
</dbReference>
<evidence type="ECO:0000256" key="2">
    <source>
        <dbReference type="ARBA" id="ARBA00013081"/>
    </source>
</evidence>
<dbReference type="EMBL" id="JAULSV010000002">
    <property type="protein sequence ID" value="KAK0652119.1"/>
    <property type="molecule type" value="Genomic_DNA"/>
</dbReference>
<gene>
    <name evidence="11" type="ORF">B0T16DRAFT_504545</name>
</gene>
<evidence type="ECO:0000256" key="6">
    <source>
        <dbReference type="ARBA" id="ARBA00023211"/>
    </source>
</evidence>